<dbReference type="RefSeq" id="WP_259095724.1">
    <property type="nucleotide sequence ID" value="NZ_BAAAZC010000013.1"/>
</dbReference>
<proteinExistence type="predicted"/>
<dbReference type="Proteomes" id="UP001500742">
    <property type="component" value="Unassembled WGS sequence"/>
</dbReference>
<reference evidence="3" key="1">
    <citation type="journal article" date="2019" name="Int. J. Syst. Evol. Microbiol.">
        <title>The Global Catalogue of Microorganisms (GCM) 10K type strain sequencing project: providing services to taxonomists for standard genome sequencing and annotation.</title>
        <authorList>
            <consortium name="The Broad Institute Genomics Platform"/>
            <consortium name="The Broad Institute Genome Sequencing Center for Infectious Disease"/>
            <person name="Wu L."/>
            <person name="Ma J."/>
        </authorList>
    </citation>
    <scope>NUCLEOTIDE SEQUENCE [LARGE SCALE GENOMIC DNA]</scope>
    <source>
        <strain evidence="3">JCM 16601</strain>
    </source>
</reference>
<sequence>MKKFILAAAIALGFLSIKPASAQISLSINIGSQPEWGPTGYDRADYYYMPDIDSYYDVNAHQYVYFNNNIWVHSTALPPRYANYDVYHGYKVVVNERTPWVHNTVYRTKYANYKGRRDQTVIRDSRDVKYSNHWKGNNGNGHGTRVTNRKVVVHKDVRNNNRKDDRHDDHGHKN</sequence>
<evidence type="ECO:0000313" key="2">
    <source>
        <dbReference type="EMBL" id="GAA3970252.1"/>
    </source>
</evidence>
<keyword evidence="1" id="KW-0732">Signal</keyword>
<evidence type="ECO:0000313" key="3">
    <source>
        <dbReference type="Proteomes" id="UP001500742"/>
    </source>
</evidence>
<name>A0ABP7PSC1_9SPHI</name>
<accession>A0ABP7PSC1</accession>
<organism evidence="2 3">
    <name type="scientific">Mucilaginibacter dorajii</name>
    <dbReference type="NCBI Taxonomy" id="692994"/>
    <lineage>
        <taxon>Bacteria</taxon>
        <taxon>Pseudomonadati</taxon>
        <taxon>Bacteroidota</taxon>
        <taxon>Sphingobacteriia</taxon>
        <taxon>Sphingobacteriales</taxon>
        <taxon>Sphingobacteriaceae</taxon>
        <taxon>Mucilaginibacter</taxon>
    </lineage>
</organism>
<protein>
    <submittedName>
        <fullName evidence="2">Uncharacterized protein</fullName>
    </submittedName>
</protein>
<dbReference type="EMBL" id="BAAAZC010000013">
    <property type="protein sequence ID" value="GAA3970252.1"/>
    <property type="molecule type" value="Genomic_DNA"/>
</dbReference>
<feature type="chain" id="PRO_5045078718" evidence="1">
    <location>
        <begin position="23"/>
        <end position="174"/>
    </location>
</feature>
<feature type="signal peptide" evidence="1">
    <location>
        <begin position="1"/>
        <end position="22"/>
    </location>
</feature>
<keyword evidence="3" id="KW-1185">Reference proteome</keyword>
<comment type="caution">
    <text evidence="2">The sequence shown here is derived from an EMBL/GenBank/DDBJ whole genome shotgun (WGS) entry which is preliminary data.</text>
</comment>
<evidence type="ECO:0000256" key="1">
    <source>
        <dbReference type="SAM" id="SignalP"/>
    </source>
</evidence>
<gene>
    <name evidence="2" type="ORF">GCM10022210_19130</name>
</gene>